<dbReference type="AlphaFoldDB" id="A0A482TYP8"/>
<dbReference type="Gene3D" id="1.25.40.10">
    <property type="entry name" value="Tetratricopeptide repeat domain"/>
    <property type="match status" value="1"/>
</dbReference>
<dbReference type="EMBL" id="RWYU02000012">
    <property type="protein sequence ID" value="RYJ59202.1"/>
    <property type="molecule type" value="Genomic_DNA"/>
</dbReference>
<dbReference type="PANTHER" id="PTHR43628:SF1">
    <property type="entry name" value="CHITIN SYNTHASE REGULATORY FACTOR 2-RELATED"/>
    <property type="match status" value="1"/>
</dbReference>
<organism evidence="1 2">
    <name type="scientific">Pseudomonas songnenensis</name>
    <dbReference type="NCBI Taxonomy" id="1176259"/>
    <lineage>
        <taxon>Bacteria</taxon>
        <taxon>Pseudomonadati</taxon>
        <taxon>Pseudomonadota</taxon>
        <taxon>Gammaproteobacteria</taxon>
        <taxon>Pseudomonadales</taxon>
        <taxon>Pseudomonadaceae</taxon>
        <taxon>Pseudomonas</taxon>
    </lineage>
</organism>
<dbReference type="OrthoDB" id="6114904at2"/>
<evidence type="ECO:0000313" key="2">
    <source>
        <dbReference type="Proteomes" id="UP000282800"/>
    </source>
</evidence>
<protein>
    <submittedName>
        <fullName evidence="1">Sel1 repeat family protein</fullName>
    </submittedName>
</protein>
<dbReference type="PANTHER" id="PTHR43628">
    <property type="entry name" value="ACTIVATOR OF C KINASE PROTEIN 1-RELATED"/>
    <property type="match status" value="1"/>
</dbReference>
<dbReference type="InterPro" id="IPR011990">
    <property type="entry name" value="TPR-like_helical_dom_sf"/>
</dbReference>
<dbReference type="Pfam" id="PF08238">
    <property type="entry name" value="Sel1"/>
    <property type="match status" value="4"/>
</dbReference>
<dbReference type="InterPro" id="IPR052945">
    <property type="entry name" value="Mitotic_Regulator"/>
</dbReference>
<dbReference type="SMART" id="SM00671">
    <property type="entry name" value="SEL1"/>
    <property type="match status" value="4"/>
</dbReference>
<evidence type="ECO:0000313" key="1">
    <source>
        <dbReference type="EMBL" id="RYJ59202.1"/>
    </source>
</evidence>
<dbReference type="Proteomes" id="UP000282800">
    <property type="component" value="Unassembled WGS sequence"/>
</dbReference>
<proteinExistence type="predicted"/>
<dbReference type="SUPFAM" id="SSF81901">
    <property type="entry name" value="HCP-like"/>
    <property type="match status" value="1"/>
</dbReference>
<gene>
    <name evidence="1" type="ORF">EJA06_022090</name>
</gene>
<dbReference type="RefSeq" id="WP_126190716.1">
    <property type="nucleotide sequence ID" value="NZ_RWYU02000012.1"/>
</dbReference>
<accession>A0A482TYP8</accession>
<sequence length="290" mass="31604">MSKSADVFNLMDSLLPCADVVELVEPDEVLLLYAGIGMPSIRVTELAGKVGNTYHEIKAGNPLLGLVDPTRLRNRYAQLREHALNGDEDALNDLGWLWLNGLRFKPNPELARRLFKVAAAMGSAEALYNLAEMAFYGKGLAVNPGLAIDYYEQAFEAGIPCAAVALGGLYESGDDGIPADHGKALSWYKRGAAEQDVMACFSLGKLALDESSSEYDPPLGVYWLQWAAMKGLVLATERLTDFYFPTLDSPLDPDGLLFCFWRDLAISQGSAWAWELRTADGAIPEGCTSK</sequence>
<name>A0A482TYP8_9PSED</name>
<comment type="caution">
    <text evidence="1">The sequence shown here is derived from an EMBL/GenBank/DDBJ whole genome shotgun (WGS) entry which is preliminary data.</text>
</comment>
<reference evidence="1 2" key="1">
    <citation type="submission" date="2019-01" db="EMBL/GenBank/DDBJ databases">
        <title>High-quality draft genome of. Pseudomonas songnenensis str. L103, a full-fledged denitrifier isolated from 100 meters deep aquifer in a heavily nitrogen fertilized agricultural area.</title>
        <authorList>
            <person name="Liu M."/>
            <person name="Liu B."/>
        </authorList>
    </citation>
    <scope>NUCLEOTIDE SEQUENCE [LARGE SCALE GENOMIC DNA]</scope>
    <source>
        <strain evidence="1 2">L103</strain>
    </source>
</reference>
<dbReference type="InterPro" id="IPR006597">
    <property type="entry name" value="Sel1-like"/>
</dbReference>